<name>A0AAD6M086_9ROSI</name>
<keyword evidence="2" id="KW-1185">Reference proteome</keyword>
<dbReference type="EMBL" id="JAQIZT010000013">
    <property type="protein sequence ID" value="KAJ6975047.1"/>
    <property type="molecule type" value="Genomic_DNA"/>
</dbReference>
<comment type="caution">
    <text evidence="1">The sequence shown here is derived from an EMBL/GenBank/DDBJ whole genome shotgun (WGS) entry which is preliminary data.</text>
</comment>
<evidence type="ECO:0000313" key="2">
    <source>
        <dbReference type="Proteomes" id="UP001164929"/>
    </source>
</evidence>
<sequence>MVALFWRGSWLHRGGSSLRWSSAKSCQPLFMNISLAWEW</sequence>
<organism evidence="1 2">
    <name type="scientific">Populus alba x Populus x berolinensis</name>
    <dbReference type="NCBI Taxonomy" id="444605"/>
    <lineage>
        <taxon>Eukaryota</taxon>
        <taxon>Viridiplantae</taxon>
        <taxon>Streptophyta</taxon>
        <taxon>Embryophyta</taxon>
        <taxon>Tracheophyta</taxon>
        <taxon>Spermatophyta</taxon>
        <taxon>Magnoliopsida</taxon>
        <taxon>eudicotyledons</taxon>
        <taxon>Gunneridae</taxon>
        <taxon>Pentapetalae</taxon>
        <taxon>rosids</taxon>
        <taxon>fabids</taxon>
        <taxon>Malpighiales</taxon>
        <taxon>Salicaceae</taxon>
        <taxon>Saliceae</taxon>
        <taxon>Populus</taxon>
    </lineage>
</organism>
<dbReference type="AlphaFoldDB" id="A0AAD6M086"/>
<dbReference type="Proteomes" id="UP001164929">
    <property type="component" value="Chromosome 13"/>
</dbReference>
<gene>
    <name evidence="1" type="ORF">NC653_031016</name>
</gene>
<evidence type="ECO:0000313" key="1">
    <source>
        <dbReference type="EMBL" id="KAJ6975047.1"/>
    </source>
</evidence>
<protein>
    <submittedName>
        <fullName evidence="1">Uncharacterized protein</fullName>
    </submittedName>
</protein>
<accession>A0AAD6M086</accession>
<reference evidence="1" key="1">
    <citation type="journal article" date="2023" name="Mol. Ecol. Resour.">
        <title>Chromosome-level genome assembly of a triploid poplar Populus alba 'Berolinensis'.</title>
        <authorList>
            <person name="Chen S."/>
            <person name="Yu Y."/>
            <person name="Wang X."/>
            <person name="Wang S."/>
            <person name="Zhang T."/>
            <person name="Zhou Y."/>
            <person name="He R."/>
            <person name="Meng N."/>
            <person name="Wang Y."/>
            <person name="Liu W."/>
            <person name="Liu Z."/>
            <person name="Liu J."/>
            <person name="Guo Q."/>
            <person name="Huang H."/>
            <person name="Sederoff R.R."/>
            <person name="Wang G."/>
            <person name="Qu G."/>
            <person name="Chen S."/>
        </authorList>
    </citation>
    <scope>NUCLEOTIDE SEQUENCE</scope>
    <source>
        <strain evidence="1">SC-2020</strain>
    </source>
</reference>
<proteinExistence type="predicted"/>